<evidence type="ECO:0000313" key="3">
    <source>
        <dbReference type="Proteomes" id="UP000319836"/>
    </source>
</evidence>
<keyword evidence="1" id="KW-0812">Transmembrane</keyword>
<evidence type="ECO:0000256" key="1">
    <source>
        <dbReference type="SAM" id="Phobius"/>
    </source>
</evidence>
<accession>A0A538TW80</accession>
<sequence length="95" mass="10203">MHDPRRSVASTIGLLMLVVCTAWLVIENTILALAMVWREPGVFGRIALTVLKAAALLTARFWMSPATVALAAAALLILVARTRPAATSRAEIRHG</sequence>
<proteinExistence type="predicted"/>
<feature type="transmembrane region" description="Helical" evidence="1">
    <location>
        <begin position="57"/>
        <end position="79"/>
    </location>
</feature>
<dbReference type="Proteomes" id="UP000319836">
    <property type="component" value="Unassembled WGS sequence"/>
</dbReference>
<reference evidence="2 3" key="1">
    <citation type="journal article" date="2019" name="Nat. Microbiol.">
        <title>Mediterranean grassland soil C-N compound turnover is dependent on rainfall and depth, and is mediated by genomically divergent microorganisms.</title>
        <authorList>
            <person name="Diamond S."/>
            <person name="Andeer P.F."/>
            <person name="Li Z."/>
            <person name="Crits-Christoph A."/>
            <person name="Burstein D."/>
            <person name="Anantharaman K."/>
            <person name="Lane K.R."/>
            <person name="Thomas B.C."/>
            <person name="Pan C."/>
            <person name="Northen T.R."/>
            <person name="Banfield J.F."/>
        </authorList>
    </citation>
    <scope>NUCLEOTIDE SEQUENCE [LARGE SCALE GENOMIC DNA]</scope>
    <source>
        <strain evidence="2">WS_10</strain>
    </source>
</reference>
<keyword evidence="1" id="KW-0472">Membrane</keyword>
<feature type="transmembrane region" description="Helical" evidence="1">
    <location>
        <begin position="12"/>
        <end position="37"/>
    </location>
</feature>
<name>A0A538TW80_UNCEI</name>
<keyword evidence="1" id="KW-1133">Transmembrane helix</keyword>
<organism evidence="2 3">
    <name type="scientific">Eiseniibacteriota bacterium</name>
    <dbReference type="NCBI Taxonomy" id="2212470"/>
    <lineage>
        <taxon>Bacteria</taxon>
        <taxon>Candidatus Eiseniibacteriota</taxon>
    </lineage>
</organism>
<gene>
    <name evidence="2" type="ORF">E6K80_14805</name>
</gene>
<dbReference type="AlphaFoldDB" id="A0A538TW80"/>
<comment type="caution">
    <text evidence="2">The sequence shown here is derived from an EMBL/GenBank/DDBJ whole genome shotgun (WGS) entry which is preliminary data.</text>
</comment>
<protein>
    <submittedName>
        <fullName evidence="2">Uncharacterized protein</fullName>
    </submittedName>
</protein>
<dbReference type="EMBL" id="VBPA01000428">
    <property type="protein sequence ID" value="TMQ67883.1"/>
    <property type="molecule type" value="Genomic_DNA"/>
</dbReference>
<evidence type="ECO:0000313" key="2">
    <source>
        <dbReference type="EMBL" id="TMQ67883.1"/>
    </source>
</evidence>